<dbReference type="KEGG" id="cmic:caldi_20220"/>
<feature type="domain" description="Leucine-binding protein" evidence="6">
    <location>
        <begin position="51"/>
        <end position="388"/>
    </location>
</feature>
<sequence length="404" mass="42567">MSKVRRVVTALGLAAAVALAAGCGGGGGSGGQPSGSQAQGGGSGGGEAAGTIRIGVQGPLTGNYAYEGTGFVRAITMLADEINQAGGVNGKKIEILKEDDKGDPKEAALAAQKLVSQKVVAVVGSYSSSATEPAQQIYADAGILHITPSSTATKLSEKGIKTFFRTAFIDDAQGRFAANFLVKELGKQKIALVHDNSTYAKGLAEWTKKYVEENGAQVVFFDALNPKEKDFSPLLTKLKGTQPDAIFFTGYFSEGGLLLKQARDLGIEATFAAGNANNNPEFFKIAGKDLAKQAIIVSEPMPVDLAAQNPDAKKFIDSYKQKYGEEPGSVWIVSAADAFRVIVEAITKTGKTDGKALAEYLHTQLKDFPGLTGPINFNEKGDRTGTIHRAYTFDDNGTLVPFKK</sequence>
<reference evidence="7" key="1">
    <citation type="submission" date="2022-03" db="EMBL/GenBank/DDBJ databases">
        <title>Complete genome sequence of Caldinitratiruptor microaerophilus.</title>
        <authorList>
            <person name="Mukaiyama R."/>
            <person name="Nishiyama T."/>
            <person name="Ueda K."/>
        </authorList>
    </citation>
    <scope>NUCLEOTIDE SEQUENCE</scope>
    <source>
        <strain evidence="7">JCM 16183</strain>
    </source>
</reference>
<name>A0AA35CKK6_9FIRM</name>
<dbReference type="Gene3D" id="3.40.50.2300">
    <property type="match status" value="2"/>
</dbReference>
<dbReference type="SUPFAM" id="SSF53822">
    <property type="entry name" value="Periplasmic binding protein-like I"/>
    <property type="match status" value="1"/>
</dbReference>
<dbReference type="EMBL" id="AP025628">
    <property type="protein sequence ID" value="BDG60932.1"/>
    <property type="molecule type" value="Genomic_DNA"/>
</dbReference>
<gene>
    <name evidence="7" type="ORF">caldi_20220</name>
</gene>
<dbReference type="InterPro" id="IPR000709">
    <property type="entry name" value="Leu_Ile_Val-bd"/>
</dbReference>
<accession>A0AA35CKK6</accession>
<comment type="similarity">
    <text evidence="1">Belongs to the leucine-binding protein family.</text>
</comment>
<evidence type="ECO:0000256" key="5">
    <source>
        <dbReference type="SAM" id="SignalP"/>
    </source>
</evidence>
<dbReference type="GO" id="GO:0006865">
    <property type="term" value="P:amino acid transport"/>
    <property type="evidence" value="ECO:0007669"/>
    <property type="project" value="UniProtKB-KW"/>
</dbReference>
<dbReference type="Proteomes" id="UP001163687">
    <property type="component" value="Chromosome"/>
</dbReference>
<feature type="signal peptide" evidence="5">
    <location>
        <begin position="1"/>
        <end position="20"/>
    </location>
</feature>
<dbReference type="PANTHER" id="PTHR47151:SF2">
    <property type="entry name" value="AMINO ACID BINDING PROTEIN"/>
    <property type="match status" value="1"/>
</dbReference>
<evidence type="ECO:0000313" key="7">
    <source>
        <dbReference type="EMBL" id="BDG60932.1"/>
    </source>
</evidence>
<evidence type="ECO:0000313" key="8">
    <source>
        <dbReference type="Proteomes" id="UP001163687"/>
    </source>
</evidence>
<dbReference type="InterPro" id="IPR028082">
    <property type="entry name" value="Peripla_BP_I"/>
</dbReference>
<proteinExistence type="inferred from homology"/>
<organism evidence="7 8">
    <name type="scientific">Caldinitratiruptor microaerophilus</name>
    <dbReference type="NCBI Taxonomy" id="671077"/>
    <lineage>
        <taxon>Bacteria</taxon>
        <taxon>Bacillati</taxon>
        <taxon>Bacillota</taxon>
        <taxon>Clostridia</taxon>
        <taxon>Eubacteriales</taxon>
        <taxon>Symbiobacteriaceae</taxon>
        <taxon>Caldinitratiruptor</taxon>
    </lineage>
</organism>
<dbReference type="Pfam" id="PF13458">
    <property type="entry name" value="Peripla_BP_6"/>
    <property type="match status" value="1"/>
</dbReference>
<dbReference type="InterPro" id="IPR028081">
    <property type="entry name" value="Leu-bd"/>
</dbReference>
<feature type="chain" id="PRO_5041302603" evidence="5">
    <location>
        <begin position="21"/>
        <end position="404"/>
    </location>
</feature>
<keyword evidence="3 5" id="KW-0732">Signal</keyword>
<keyword evidence="2" id="KW-0813">Transport</keyword>
<keyword evidence="4" id="KW-0029">Amino-acid transport</keyword>
<dbReference type="PROSITE" id="PS51257">
    <property type="entry name" value="PROKAR_LIPOPROTEIN"/>
    <property type="match status" value="1"/>
</dbReference>
<dbReference type="RefSeq" id="WP_264841616.1">
    <property type="nucleotide sequence ID" value="NZ_AP025628.1"/>
</dbReference>
<protein>
    <submittedName>
        <fullName evidence="7">Branched chain amino acid ABC transporter substrate-binding protein</fullName>
    </submittedName>
</protein>
<dbReference type="PANTHER" id="PTHR47151">
    <property type="entry name" value="LEU/ILE/VAL-BINDING ABC TRANSPORTER SUBUNIT"/>
    <property type="match status" value="1"/>
</dbReference>
<keyword evidence="8" id="KW-1185">Reference proteome</keyword>
<evidence type="ECO:0000256" key="4">
    <source>
        <dbReference type="ARBA" id="ARBA00022970"/>
    </source>
</evidence>
<dbReference type="PRINTS" id="PR00337">
    <property type="entry name" value="LEUILEVALBP"/>
</dbReference>
<dbReference type="AlphaFoldDB" id="A0AA35CKK6"/>
<evidence type="ECO:0000256" key="2">
    <source>
        <dbReference type="ARBA" id="ARBA00022448"/>
    </source>
</evidence>
<evidence type="ECO:0000259" key="6">
    <source>
        <dbReference type="Pfam" id="PF13458"/>
    </source>
</evidence>
<dbReference type="CDD" id="cd06342">
    <property type="entry name" value="PBP1_ABC_LIVBP-like"/>
    <property type="match status" value="1"/>
</dbReference>
<evidence type="ECO:0000256" key="3">
    <source>
        <dbReference type="ARBA" id="ARBA00022729"/>
    </source>
</evidence>
<evidence type="ECO:0000256" key="1">
    <source>
        <dbReference type="ARBA" id="ARBA00010062"/>
    </source>
</evidence>